<evidence type="ECO:0000256" key="7">
    <source>
        <dbReference type="PROSITE-ProRule" id="PRU00433"/>
    </source>
</evidence>
<gene>
    <name evidence="9" type="ORF">GCM10009117_05070</name>
</gene>
<dbReference type="InterPro" id="IPR051395">
    <property type="entry name" value="Cytochrome_c_Peroxidase/MauG"/>
</dbReference>
<proteinExistence type="predicted"/>
<evidence type="ECO:0000313" key="9">
    <source>
        <dbReference type="EMBL" id="GAA0871361.1"/>
    </source>
</evidence>
<keyword evidence="3 7" id="KW-0479">Metal-binding</keyword>
<dbReference type="PANTHER" id="PTHR30600:SF10">
    <property type="entry name" value="BLL6722 PROTEIN"/>
    <property type="match status" value="1"/>
</dbReference>
<dbReference type="InterPro" id="IPR038352">
    <property type="entry name" value="Imelysin_sf"/>
</dbReference>
<evidence type="ECO:0000256" key="2">
    <source>
        <dbReference type="ARBA" id="ARBA00022617"/>
    </source>
</evidence>
<feature type="domain" description="Cytochrome c" evidence="8">
    <location>
        <begin position="319"/>
        <end position="453"/>
    </location>
</feature>
<organism evidence="9 10">
    <name type="scientific">Gangjinia marincola</name>
    <dbReference type="NCBI Taxonomy" id="578463"/>
    <lineage>
        <taxon>Bacteria</taxon>
        <taxon>Pseudomonadati</taxon>
        <taxon>Bacteroidota</taxon>
        <taxon>Flavobacteriia</taxon>
        <taxon>Flavobacteriales</taxon>
        <taxon>Flavobacteriaceae</taxon>
        <taxon>Gangjinia</taxon>
    </lineage>
</organism>
<dbReference type="SUPFAM" id="SSF46626">
    <property type="entry name" value="Cytochrome c"/>
    <property type="match status" value="2"/>
</dbReference>
<evidence type="ECO:0000313" key="10">
    <source>
        <dbReference type="Proteomes" id="UP001500507"/>
    </source>
</evidence>
<evidence type="ECO:0000256" key="1">
    <source>
        <dbReference type="ARBA" id="ARBA00004196"/>
    </source>
</evidence>
<evidence type="ECO:0000256" key="6">
    <source>
        <dbReference type="ARBA" id="ARBA00023004"/>
    </source>
</evidence>
<accession>A0ABN1ME80</accession>
<evidence type="ECO:0000256" key="4">
    <source>
        <dbReference type="ARBA" id="ARBA00022729"/>
    </source>
</evidence>
<keyword evidence="5" id="KW-0560">Oxidoreductase</keyword>
<comment type="caution">
    <text evidence="9">The sequence shown here is derived from an EMBL/GenBank/DDBJ whole genome shotgun (WGS) entry which is preliminary data.</text>
</comment>
<dbReference type="PROSITE" id="PS51007">
    <property type="entry name" value="CYTC"/>
    <property type="match status" value="2"/>
</dbReference>
<evidence type="ECO:0000256" key="5">
    <source>
        <dbReference type="ARBA" id="ARBA00023002"/>
    </source>
</evidence>
<dbReference type="RefSeq" id="WP_343763423.1">
    <property type="nucleotide sequence ID" value="NZ_BAAAFG010000002.1"/>
</dbReference>
<dbReference type="Gene3D" id="1.20.1420.20">
    <property type="entry name" value="M75 peptidase, HXXE motif"/>
    <property type="match status" value="1"/>
</dbReference>
<dbReference type="GO" id="GO:0004601">
    <property type="term" value="F:peroxidase activity"/>
    <property type="evidence" value="ECO:0007669"/>
    <property type="project" value="UniProtKB-KW"/>
</dbReference>
<dbReference type="InterPro" id="IPR036909">
    <property type="entry name" value="Cyt_c-like_dom_sf"/>
</dbReference>
<name>A0ABN1ME80_9FLAO</name>
<dbReference type="InterPro" id="IPR004852">
    <property type="entry name" value="Di-haem_cyt_c_peroxidsae"/>
</dbReference>
<dbReference type="EMBL" id="BAAAFG010000002">
    <property type="protein sequence ID" value="GAA0871361.1"/>
    <property type="molecule type" value="Genomic_DNA"/>
</dbReference>
<evidence type="ECO:0000256" key="3">
    <source>
        <dbReference type="ARBA" id="ARBA00022723"/>
    </source>
</evidence>
<comment type="subcellular location">
    <subcellularLocation>
        <location evidence="1">Cell envelope</location>
    </subcellularLocation>
</comment>
<dbReference type="Pfam" id="PF03150">
    <property type="entry name" value="CCP_MauG"/>
    <property type="match status" value="1"/>
</dbReference>
<reference evidence="9 10" key="1">
    <citation type="journal article" date="2019" name="Int. J. Syst. Evol. Microbiol.">
        <title>The Global Catalogue of Microorganisms (GCM) 10K type strain sequencing project: providing services to taxonomists for standard genome sequencing and annotation.</title>
        <authorList>
            <consortium name="The Broad Institute Genomics Platform"/>
            <consortium name="The Broad Institute Genome Sequencing Center for Infectious Disease"/>
            <person name="Wu L."/>
            <person name="Ma J."/>
        </authorList>
    </citation>
    <scope>NUCLEOTIDE SEQUENCE [LARGE SCALE GENOMIC DNA]</scope>
    <source>
        <strain evidence="9 10">JCM 16082</strain>
    </source>
</reference>
<keyword evidence="4" id="KW-0732">Signal</keyword>
<keyword evidence="10" id="KW-1185">Reference proteome</keyword>
<keyword evidence="2 7" id="KW-0349">Heme</keyword>
<dbReference type="InterPro" id="IPR009056">
    <property type="entry name" value="Cyt_c-like_dom"/>
</dbReference>
<protein>
    <submittedName>
        <fullName evidence="9">Cytochrome c peroxidase</fullName>
    </submittedName>
</protein>
<dbReference type="Proteomes" id="UP001500507">
    <property type="component" value="Unassembled WGS sequence"/>
</dbReference>
<keyword evidence="6 7" id="KW-0408">Iron</keyword>
<dbReference type="Gene3D" id="1.10.760.10">
    <property type="entry name" value="Cytochrome c-like domain"/>
    <property type="match status" value="2"/>
</dbReference>
<sequence>MKRLSIVMLVIATLLANSCSSPPKVDHTYASKALPLIQKKYNEDFDALRTESNLFVKLSQSYHEKQKSSQKLQQAYASLREKFKKVEYIVAYLDEEAYEKTLNGAPLLKVEPKTADFMIISPKGFQVLDELMANPVDNSEEIVDVSTQLAGDIKKMQSYIGSYKFSNRQYFEASRQALVRLAALGITGFDTPGTLKGIEDAVYLIHTLRETFSFYDHELHTIKRPDLKNDTQEVFASAEAQLRQNKTFNSFDRLSFIKDVINPLYRKYKQVHVALGYETLEEISPYASSLTYEAENIFDQDFLNKFYYVSLQEDEQFELKAALGKLLFYDPVLSADNTMSCATCHNPEKAFTDGNVLSLGSDGKPLKRNTLTLNYSGLATGFFHDLRVERLEDQFEHVIVHDNEFNTTYNAVIQKLQHSPTYTNLFTEAFPEYDGVAAHTIDYALTAYILKLNAFDSPLDLYMRGELVDLPNDVKRGFNLFTGKAACATCHFIPTFNGTVPPLYTESESEVLGVSEAFEDKSIMDDDLGRFANGRETAKADHLKNSFKTPTLRNIALTAPYMHNGIYNTLEEVMDFYNKGGGAGHGMEVPHQTLAPDALDLSEQEINDLIAFMNALTDQTKFKAPIALPSDFTQKELNDREMKIK</sequence>
<evidence type="ECO:0000259" key="8">
    <source>
        <dbReference type="PROSITE" id="PS51007"/>
    </source>
</evidence>
<keyword evidence="9" id="KW-0575">Peroxidase</keyword>
<dbReference type="PANTHER" id="PTHR30600">
    <property type="entry name" value="CYTOCHROME C PEROXIDASE-RELATED"/>
    <property type="match status" value="1"/>
</dbReference>
<feature type="domain" description="Cytochrome c" evidence="8">
    <location>
        <begin position="472"/>
        <end position="617"/>
    </location>
</feature>